<keyword evidence="2" id="KW-0723">Serine/threonine-protein kinase</keyword>
<comment type="catalytic activity">
    <reaction evidence="8">
        <text>L-seryl-[protein] + ATP = O-phospho-L-seryl-[protein] + ADP + H(+)</text>
        <dbReference type="Rhea" id="RHEA:17989"/>
        <dbReference type="Rhea" id="RHEA-COMP:9863"/>
        <dbReference type="Rhea" id="RHEA-COMP:11604"/>
        <dbReference type="ChEBI" id="CHEBI:15378"/>
        <dbReference type="ChEBI" id="CHEBI:29999"/>
        <dbReference type="ChEBI" id="CHEBI:30616"/>
        <dbReference type="ChEBI" id="CHEBI:83421"/>
        <dbReference type="ChEBI" id="CHEBI:456216"/>
        <dbReference type="EC" id="2.7.11.1"/>
    </reaction>
</comment>
<keyword evidence="3" id="KW-0808">Transferase</keyword>
<dbReference type="EC" id="2.7.11.1" evidence="1"/>
<dbReference type="SUPFAM" id="SSF56112">
    <property type="entry name" value="Protein kinase-like (PK-like)"/>
    <property type="match status" value="1"/>
</dbReference>
<dbReference type="RefSeq" id="XP_066669777.1">
    <property type="nucleotide sequence ID" value="XM_066810854.1"/>
</dbReference>
<evidence type="ECO:0000256" key="5">
    <source>
        <dbReference type="ARBA" id="ARBA00022777"/>
    </source>
</evidence>
<comment type="catalytic activity">
    <reaction evidence="7">
        <text>L-threonyl-[protein] + ATP = O-phospho-L-threonyl-[protein] + ADP + H(+)</text>
        <dbReference type="Rhea" id="RHEA:46608"/>
        <dbReference type="Rhea" id="RHEA-COMP:11060"/>
        <dbReference type="Rhea" id="RHEA-COMP:11605"/>
        <dbReference type="ChEBI" id="CHEBI:15378"/>
        <dbReference type="ChEBI" id="CHEBI:30013"/>
        <dbReference type="ChEBI" id="CHEBI:30616"/>
        <dbReference type="ChEBI" id="CHEBI:61977"/>
        <dbReference type="ChEBI" id="CHEBI:456216"/>
        <dbReference type="EC" id="2.7.11.1"/>
    </reaction>
</comment>
<organism evidence="10 11">
    <name type="scientific">Apiospora hydei</name>
    <dbReference type="NCBI Taxonomy" id="1337664"/>
    <lineage>
        <taxon>Eukaryota</taxon>
        <taxon>Fungi</taxon>
        <taxon>Dikarya</taxon>
        <taxon>Ascomycota</taxon>
        <taxon>Pezizomycotina</taxon>
        <taxon>Sordariomycetes</taxon>
        <taxon>Xylariomycetidae</taxon>
        <taxon>Amphisphaeriales</taxon>
        <taxon>Apiosporaceae</taxon>
        <taxon>Apiospora</taxon>
    </lineage>
</organism>
<dbReference type="Gene3D" id="3.30.200.20">
    <property type="entry name" value="Phosphorylase Kinase, domain 1"/>
    <property type="match status" value="1"/>
</dbReference>
<feature type="domain" description="Protein kinase" evidence="9">
    <location>
        <begin position="39"/>
        <end position="370"/>
    </location>
</feature>
<keyword evidence="5" id="KW-0418">Kinase</keyword>
<sequence length="393" mass="44200">MSGTSSKPPPGSVAVRKSGMGRLERLPISSKPLDHLYERVKTIDDGSGNLGGMNAGVYIVREKKTRQIYVQKCYRSNNSALIKLFRDEIGYMRRLMHSSIVQYVDAYVNVKAPYEAAAYMEYCDRGSLRDMVQIYNAEKNKNQNMFIPESFIWHALLGLSDALYFLNTGQSFISVELQKNDPQKWKPIIHRDIKPDRPLLIPEADIFLRSRDTPNSPKPPYVLLSDFGIACYEDATTAGSNKAGPYLCAGTPEYHAPELCFNPKPTPLQSQTQQRSPHTALSDIFAIALLMYCMCERSLFPHIDPKCLPLRSAEALGRAARPARLDISARGVYSDYLARVIDWAGAREPSNRPDAQMLVEGVQRQCQLWKADPNWQAQVGETLPGWAAPKRKV</sequence>
<dbReference type="PANTHER" id="PTHR43671:SF98">
    <property type="entry name" value="SERINE_THREONINE-PROTEIN KINASE NEK11"/>
    <property type="match status" value="1"/>
</dbReference>
<evidence type="ECO:0000256" key="3">
    <source>
        <dbReference type="ARBA" id="ARBA00022679"/>
    </source>
</evidence>
<name>A0ABR1WPC8_9PEZI</name>
<keyword evidence="11" id="KW-1185">Reference proteome</keyword>
<dbReference type="PANTHER" id="PTHR43671">
    <property type="entry name" value="SERINE/THREONINE-PROTEIN KINASE NEK"/>
    <property type="match status" value="1"/>
</dbReference>
<dbReference type="PROSITE" id="PS50011">
    <property type="entry name" value="PROTEIN_KINASE_DOM"/>
    <property type="match status" value="1"/>
</dbReference>
<evidence type="ECO:0000256" key="2">
    <source>
        <dbReference type="ARBA" id="ARBA00022527"/>
    </source>
</evidence>
<comment type="caution">
    <text evidence="10">The sequence shown here is derived from an EMBL/GenBank/DDBJ whole genome shotgun (WGS) entry which is preliminary data.</text>
</comment>
<dbReference type="InterPro" id="IPR050660">
    <property type="entry name" value="NEK_Ser/Thr_kinase"/>
</dbReference>
<dbReference type="InterPro" id="IPR011009">
    <property type="entry name" value="Kinase-like_dom_sf"/>
</dbReference>
<evidence type="ECO:0000256" key="6">
    <source>
        <dbReference type="ARBA" id="ARBA00022840"/>
    </source>
</evidence>
<dbReference type="GeneID" id="92043914"/>
<dbReference type="EMBL" id="JAQQWN010000005">
    <property type="protein sequence ID" value="KAK8085268.1"/>
    <property type="molecule type" value="Genomic_DNA"/>
</dbReference>
<evidence type="ECO:0000256" key="1">
    <source>
        <dbReference type="ARBA" id="ARBA00012513"/>
    </source>
</evidence>
<proteinExistence type="predicted"/>
<evidence type="ECO:0000256" key="4">
    <source>
        <dbReference type="ARBA" id="ARBA00022741"/>
    </source>
</evidence>
<keyword evidence="6" id="KW-0067">ATP-binding</keyword>
<protein>
    <recommendedName>
        <fullName evidence="1">non-specific serine/threonine protein kinase</fullName>
        <ecNumber evidence="1">2.7.11.1</ecNumber>
    </recommendedName>
</protein>
<evidence type="ECO:0000256" key="7">
    <source>
        <dbReference type="ARBA" id="ARBA00047899"/>
    </source>
</evidence>
<dbReference type="Gene3D" id="1.10.510.10">
    <property type="entry name" value="Transferase(Phosphotransferase) domain 1"/>
    <property type="match status" value="1"/>
</dbReference>
<dbReference type="InterPro" id="IPR000719">
    <property type="entry name" value="Prot_kinase_dom"/>
</dbReference>
<evidence type="ECO:0000313" key="10">
    <source>
        <dbReference type="EMBL" id="KAK8085268.1"/>
    </source>
</evidence>
<evidence type="ECO:0000259" key="9">
    <source>
        <dbReference type="PROSITE" id="PS50011"/>
    </source>
</evidence>
<evidence type="ECO:0000313" key="11">
    <source>
        <dbReference type="Proteomes" id="UP001433268"/>
    </source>
</evidence>
<dbReference type="Pfam" id="PF00069">
    <property type="entry name" value="Pkinase"/>
    <property type="match status" value="1"/>
</dbReference>
<keyword evidence="4" id="KW-0547">Nucleotide-binding</keyword>
<dbReference type="Proteomes" id="UP001433268">
    <property type="component" value="Unassembled WGS sequence"/>
</dbReference>
<reference evidence="10 11" key="1">
    <citation type="submission" date="2023-01" db="EMBL/GenBank/DDBJ databases">
        <title>Analysis of 21 Apiospora genomes using comparative genomics revels a genus with tremendous synthesis potential of carbohydrate active enzymes and secondary metabolites.</title>
        <authorList>
            <person name="Sorensen T."/>
        </authorList>
    </citation>
    <scope>NUCLEOTIDE SEQUENCE [LARGE SCALE GENOMIC DNA]</scope>
    <source>
        <strain evidence="10 11">CBS 114990</strain>
    </source>
</reference>
<evidence type="ECO:0000256" key="8">
    <source>
        <dbReference type="ARBA" id="ARBA00048679"/>
    </source>
</evidence>
<accession>A0ABR1WPC8</accession>
<gene>
    <name evidence="10" type="ORF">PG997_006539</name>
</gene>